<gene>
    <name evidence="3" type="ORF">NDU88_003844</name>
</gene>
<feature type="compositionally biased region" description="Basic and acidic residues" evidence="2">
    <location>
        <begin position="142"/>
        <end position="155"/>
    </location>
</feature>
<dbReference type="EMBL" id="JANPWB010000012">
    <property type="protein sequence ID" value="KAJ1115622.1"/>
    <property type="molecule type" value="Genomic_DNA"/>
</dbReference>
<protein>
    <submittedName>
        <fullName evidence="3">Uncharacterized protein</fullName>
    </submittedName>
</protein>
<evidence type="ECO:0000313" key="3">
    <source>
        <dbReference type="EMBL" id="KAJ1115622.1"/>
    </source>
</evidence>
<evidence type="ECO:0000256" key="1">
    <source>
        <dbReference type="SAM" id="Coils"/>
    </source>
</evidence>
<reference evidence="3" key="1">
    <citation type="journal article" date="2022" name="bioRxiv">
        <title>Sequencing and chromosome-scale assembly of the giantPleurodeles waltlgenome.</title>
        <authorList>
            <person name="Brown T."/>
            <person name="Elewa A."/>
            <person name="Iarovenko S."/>
            <person name="Subramanian E."/>
            <person name="Araus A.J."/>
            <person name="Petzold A."/>
            <person name="Susuki M."/>
            <person name="Suzuki K.-i.T."/>
            <person name="Hayashi T."/>
            <person name="Toyoda A."/>
            <person name="Oliveira C."/>
            <person name="Osipova E."/>
            <person name="Leigh N.D."/>
            <person name="Simon A."/>
            <person name="Yun M.H."/>
        </authorList>
    </citation>
    <scope>NUCLEOTIDE SEQUENCE</scope>
    <source>
        <strain evidence="3">20211129_DDA</strain>
        <tissue evidence="3">Liver</tissue>
    </source>
</reference>
<keyword evidence="1" id="KW-0175">Coiled coil</keyword>
<evidence type="ECO:0000256" key="2">
    <source>
        <dbReference type="SAM" id="MobiDB-lite"/>
    </source>
</evidence>
<feature type="coiled-coil region" evidence="1">
    <location>
        <begin position="92"/>
        <end position="133"/>
    </location>
</feature>
<dbReference type="AlphaFoldDB" id="A0AAV7NLX2"/>
<feature type="region of interest" description="Disordered" evidence="2">
    <location>
        <begin position="141"/>
        <end position="162"/>
    </location>
</feature>
<proteinExistence type="predicted"/>
<keyword evidence="4" id="KW-1185">Reference proteome</keyword>
<accession>A0AAV7NLX2</accession>
<organism evidence="3 4">
    <name type="scientific">Pleurodeles waltl</name>
    <name type="common">Iberian ribbed newt</name>
    <dbReference type="NCBI Taxonomy" id="8319"/>
    <lineage>
        <taxon>Eukaryota</taxon>
        <taxon>Metazoa</taxon>
        <taxon>Chordata</taxon>
        <taxon>Craniata</taxon>
        <taxon>Vertebrata</taxon>
        <taxon>Euteleostomi</taxon>
        <taxon>Amphibia</taxon>
        <taxon>Batrachia</taxon>
        <taxon>Caudata</taxon>
        <taxon>Salamandroidea</taxon>
        <taxon>Salamandridae</taxon>
        <taxon>Pleurodelinae</taxon>
        <taxon>Pleurodeles</taxon>
    </lineage>
</organism>
<sequence>MQELDKMDRLQVAASSEGSSLDIRLDGGNVLQHSLPVSSIERHAEANVVQVSQPVGEDQEQSLVNMLKALSVELKSGFETSYANQMEFRGLCEDLGKKIDDLAGRTAALEKEVGELRVAVEENKEQIRNVKEAETGVMAKTESLEKNLRRNKEVSQGRAGRR</sequence>
<evidence type="ECO:0000313" key="4">
    <source>
        <dbReference type="Proteomes" id="UP001066276"/>
    </source>
</evidence>
<comment type="caution">
    <text evidence="3">The sequence shown here is derived from an EMBL/GenBank/DDBJ whole genome shotgun (WGS) entry which is preliminary data.</text>
</comment>
<dbReference type="Proteomes" id="UP001066276">
    <property type="component" value="Chromosome 8"/>
</dbReference>
<name>A0AAV7NLX2_PLEWA</name>